<accession>A0ABP3XE87</accession>
<evidence type="ECO:0000256" key="2">
    <source>
        <dbReference type="ARBA" id="ARBA00022840"/>
    </source>
</evidence>
<dbReference type="InterPro" id="IPR003439">
    <property type="entry name" value="ABC_transporter-like_ATP-bd"/>
</dbReference>
<evidence type="ECO:0000256" key="1">
    <source>
        <dbReference type="ARBA" id="ARBA00022741"/>
    </source>
</evidence>
<sequence>MKKVIEIKNLDYKFKDKEVFKNLNIDFEENKIYGLLGKNGAGKTTLINIMTNQLMSRNGDIKVLGLDPRVNPEILEEVCVVREREFYYNEAKVKTIFSMYSSFYSNYDKELEKKLCEVFDINPKSRYKKLSRGMKTSISNIIGICSNAKITIFDEPTIGLDPINRKEFYEILLESYTNKNRTIIISTHLIDEIGELLEKVAIIKDGSILVNDYIENINKKSYYISGNKEDLKRLKILKEVKEVRSFGNIVTYSYYGDIDENDMKIINECGIEIDTMNLQDLFININKKGVKVYE</sequence>
<evidence type="ECO:0000313" key="4">
    <source>
        <dbReference type="EMBL" id="GAA0863186.1"/>
    </source>
</evidence>
<dbReference type="RefSeq" id="WP_346043719.1">
    <property type="nucleotide sequence ID" value="NZ_BAAACP010000005.1"/>
</dbReference>
<dbReference type="SUPFAM" id="SSF52540">
    <property type="entry name" value="P-loop containing nucleoside triphosphate hydrolases"/>
    <property type="match status" value="1"/>
</dbReference>
<dbReference type="PANTHER" id="PTHR43158">
    <property type="entry name" value="SKFA PEPTIDE EXPORT ATP-BINDING PROTEIN SKFE"/>
    <property type="match status" value="1"/>
</dbReference>
<protein>
    <submittedName>
        <fullName evidence="4">ABC transporter ATP-binding protein</fullName>
    </submittedName>
</protein>
<evidence type="ECO:0000313" key="5">
    <source>
        <dbReference type="Proteomes" id="UP001400965"/>
    </source>
</evidence>
<dbReference type="CDD" id="cd03230">
    <property type="entry name" value="ABC_DR_subfamily_A"/>
    <property type="match status" value="1"/>
</dbReference>
<dbReference type="PROSITE" id="PS50893">
    <property type="entry name" value="ABC_TRANSPORTER_2"/>
    <property type="match status" value="1"/>
</dbReference>
<organism evidence="4 5">
    <name type="scientific">Paraclostridium tenue</name>
    <dbReference type="NCBI Taxonomy" id="1737"/>
    <lineage>
        <taxon>Bacteria</taxon>
        <taxon>Bacillati</taxon>
        <taxon>Bacillota</taxon>
        <taxon>Clostridia</taxon>
        <taxon>Peptostreptococcales</taxon>
        <taxon>Peptostreptococcaceae</taxon>
        <taxon>Paraclostridium</taxon>
    </lineage>
</organism>
<dbReference type="GO" id="GO:0005524">
    <property type="term" value="F:ATP binding"/>
    <property type="evidence" value="ECO:0007669"/>
    <property type="project" value="UniProtKB-KW"/>
</dbReference>
<keyword evidence="1" id="KW-0547">Nucleotide-binding</keyword>
<keyword evidence="5" id="KW-1185">Reference proteome</keyword>
<dbReference type="Pfam" id="PF00005">
    <property type="entry name" value="ABC_tran"/>
    <property type="match status" value="1"/>
</dbReference>
<keyword evidence="2 4" id="KW-0067">ATP-binding</keyword>
<reference evidence="5" key="1">
    <citation type="journal article" date="2019" name="Int. J. Syst. Evol. Microbiol.">
        <title>The Global Catalogue of Microorganisms (GCM) 10K type strain sequencing project: providing services to taxonomists for standard genome sequencing and annotation.</title>
        <authorList>
            <consortium name="The Broad Institute Genomics Platform"/>
            <consortium name="The Broad Institute Genome Sequencing Center for Infectious Disease"/>
            <person name="Wu L."/>
            <person name="Ma J."/>
        </authorList>
    </citation>
    <scope>NUCLEOTIDE SEQUENCE [LARGE SCALE GENOMIC DNA]</scope>
    <source>
        <strain evidence="5">JCM 6486</strain>
    </source>
</reference>
<gene>
    <name evidence="4" type="ORF">GCM10008917_11550</name>
</gene>
<evidence type="ECO:0000259" key="3">
    <source>
        <dbReference type="PROSITE" id="PS50893"/>
    </source>
</evidence>
<dbReference type="PANTHER" id="PTHR43158:SF5">
    <property type="entry name" value="ABC TRANSPORTER, ATP-BINDING PROTEIN"/>
    <property type="match status" value="1"/>
</dbReference>
<dbReference type="InterPro" id="IPR027417">
    <property type="entry name" value="P-loop_NTPase"/>
</dbReference>
<feature type="domain" description="ABC transporter" evidence="3">
    <location>
        <begin position="5"/>
        <end position="230"/>
    </location>
</feature>
<proteinExistence type="predicted"/>
<comment type="caution">
    <text evidence="4">The sequence shown here is derived from an EMBL/GenBank/DDBJ whole genome shotgun (WGS) entry which is preliminary data.</text>
</comment>
<dbReference type="Proteomes" id="UP001400965">
    <property type="component" value="Unassembled WGS sequence"/>
</dbReference>
<dbReference type="SMART" id="SM00382">
    <property type="entry name" value="AAA"/>
    <property type="match status" value="1"/>
</dbReference>
<dbReference type="Gene3D" id="3.40.50.300">
    <property type="entry name" value="P-loop containing nucleotide triphosphate hydrolases"/>
    <property type="match status" value="1"/>
</dbReference>
<dbReference type="EMBL" id="BAAACP010000005">
    <property type="protein sequence ID" value="GAA0863186.1"/>
    <property type="molecule type" value="Genomic_DNA"/>
</dbReference>
<name>A0ABP3XE87_9FIRM</name>
<dbReference type="InterPro" id="IPR003593">
    <property type="entry name" value="AAA+_ATPase"/>
</dbReference>